<dbReference type="PROSITE" id="PS51733">
    <property type="entry name" value="BPL_LPL_CATALYTIC"/>
    <property type="match status" value="1"/>
</dbReference>
<dbReference type="GO" id="GO:0006355">
    <property type="term" value="P:regulation of DNA-templated transcription"/>
    <property type="evidence" value="ECO:0007669"/>
    <property type="project" value="UniProtKB-UniRule"/>
</dbReference>
<dbReference type="Gene3D" id="3.30.930.10">
    <property type="entry name" value="Bira Bifunctional Protein, Domain 2"/>
    <property type="match status" value="1"/>
</dbReference>
<dbReference type="GO" id="GO:0004077">
    <property type="term" value="F:biotin--[biotin carboxyl-carrier protein] ligase activity"/>
    <property type="evidence" value="ECO:0007669"/>
    <property type="project" value="UniProtKB-UniRule"/>
</dbReference>
<dbReference type="EMBL" id="VDCQ01000041">
    <property type="protein sequence ID" value="TNJ63566.1"/>
    <property type="molecule type" value="Genomic_DNA"/>
</dbReference>
<dbReference type="GO" id="GO:0005524">
    <property type="term" value="F:ATP binding"/>
    <property type="evidence" value="ECO:0007669"/>
    <property type="project" value="UniProtKB-UniRule"/>
</dbReference>
<keyword evidence="1 5" id="KW-0436">Ligase</keyword>
<comment type="caution">
    <text evidence="7">The sequence shown here is derived from an EMBL/GenBank/DDBJ whole genome shotgun (WGS) entry which is preliminary data.</text>
</comment>
<dbReference type="InterPro" id="IPR008988">
    <property type="entry name" value="Transcriptional_repressor_C"/>
</dbReference>
<dbReference type="RefSeq" id="WP_139604981.1">
    <property type="nucleotide sequence ID" value="NZ_VDCQ01000041.1"/>
</dbReference>
<dbReference type="SUPFAM" id="SSF50037">
    <property type="entry name" value="C-terminal domain of transcriptional repressors"/>
    <property type="match status" value="1"/>
</dbReference>
<keyword evidence="5" id="KW-0804">Transcription</keyword>
<accession>A0A5C4T3V1</accession>
<comment type="similarity">
    <text evidence="5">Belongs to the biotin--protein ligase family.</text>
</comment>
<dbReference type="OrthoDB" id="9807064at2"/>
<dbReference type="InterPro" id="IPR030855">
    <property type="entry name" value="Bifunct_BirA"/>
</dbReference>
<dbReference type="AlphaFoldDB" id="A0A5C4T3V1"/>
<dbReference type="GO" id="GO:0005737">
    <property type="term" value="C:cytoplasm"/>
    <property type="evidence" value="ECO:0007669"/>
    <property type="project" value="TreeGrafter"/>
</dbReference>
<organism evidence="7 8">
    <name type="scientific">Paenibacillus hemerocallicola</name>
    <dbReference type="NCBI Taxonomy" id="1172614"/>
    <lineage>
        <taxon>Bacteria</taxon>
        <taxon>Bacillati</taxon>
        <taxon>Bacillota</taxon>
        <taxon>Bacilli</taxon>
        <taxon>Bacillales</taxon>
        <taxon>Paenibacillaceae</taxon>
        <taxon>Paenibacillus</taxon>
    </lineage>
</organism>
<sequence length="319" mass="35291">MEQQILAFFESNPDKYVSGEQLSDRLGCSRTAVWKHISSLRDQGYSFDAIPRKGYRLTGIPDRLSAADLLAGLSTKSMGKTLKLFDSLDSTQSVAHKLAEQGVGEGTLVLAEQQTAGRGRMGRSWHSPKGKGVWMSLVLRPQIPVHFTPQLTLLVAVALCRTIRKIEPLPVAIKWPNDLLIEGKKISGILLESSAEDERLKYVIAGVGISVNLREEDYPDELREIGTSLRIASGKEWSRTELIQSFLEQFETLYELYHAEGFEPIRVAWEALAVSLGKPIRARTPKGNVEGVAESIDEMGALLVRLSDGNVTKLYSAEI</sequence>
<dbReference type="Gene3D" id="2.30.30.100">
    <property type="match status" value="1"/>
</dbReference>
<evidence type="ECO:0000256" key="4">
    <source>
        <dbReference type="ARBA" id="ARBA00023267"/>
    </source>
</evidence>
<dbReference type="SUPFAM" id="SSF55681">
    <property type="entry name" value="Class II aaRS and biotin synthetases"/>
    <property type="match status" value="1"/>
</dbReference>
<dbReference type="CDD" id="cd16442">
    <property type="entry name" value="BPL"/>
    <property type="match status" value="1"/>
</dbReference>
<dbReference type="PANTHER" id="PTHR12835:SF5">
    <property type="entry name" value="BIOTIN--PROTEIN LIGASE"/>
    <property type="match status" value="1"/>
</dbReference>
<keyword evidence="5" id="KW-0805">Transcription regulation</keyword>
<dbReference type="Proteomes" id="UP000307943">
    <property type="component" value="Unassembled WGS sequence"/>
</dbReference>
<evidence type="ECO:0000313" key="7">
    <source>
        <dbReference type="EMBL" id="TNJ63566.1"/>
    </source>
</evidence>
<protein>
    <recommendedName>
        <fullName evidence="5">Bifunctional ligase/repressor BirA</fullName>
    </recommendedName>
    <alternativeName>
        <fullName evidence="5">Biotin--[acetyl-CoA-carboxylase] ligase</fullName>
        <ecNumber evidence="5">6.3.4.15</ecNumber>
    </alternativeName>
    <alternativeName>
        <fullName evidence="5">Biotin--protein ligase</fullName>
    </alternativeName>
    <alternativeName>
        <fullName evidence="5">Biotin-[acetyl-CoA carboxylase] synthetase</fullName>
    </alternativeName>
</protein>
<evidence type="ECO:0000256" key="5">
    <source>
        <dbReference type="HAMAP-Rule" id="MF_00978"/>
    </source>
</evidence>
<dbReference type="InterPro" id="IPR004408">
    <property type="entry name" value="Biotin_CoA_COase_ligase"/>
</dbReference>
<keyword evidence="4 5" id="KW-0092">Biotin</keyword>
<dbReference type="InterPro" id="IPR003142">
    <property type="entry name" value="BPL_C"/>
</dbReference>
<keyword evidence="5" id="KW-0678">Repressor</keyword>
<keyword evidence="8" id="KW-1185">Reference proteome</keyword>
<dbReference type="EC" id="6.3.4.15" evidence="5"/>
<dbReference type="GO" id="GO:0003677">
    <property type="term" value="F:DNA binding"/>
    <property type="evidence" value="ECO:0007669"/>
    <property type="project" value="UniProtKB-UniRule"/>
</dbReference>
<dbReference type="HAMAP" id="MF_00978">
    <property type="entry name" value="Bifunct_BirA"/>
    <property type="match status" value="1"/>
</dbReference>
<reference evidence="7 8" key="1">
    <citation type="submission" date="2019-05" db="EMBL/GenBank/DDBJ databases">
        <title>We sequenced the genome of Paenibacillus hemerocallicola KCTC 33185 for further insight into its adaptation and study the phylogeny of Paenibacillus.</title>
        <authorList>
            <person name="Narsing Rao M.P."/>
        </authorList>
    </citation>
    <scope>NUCLEOTIDE SEQUENCE [LARGE SCALE GENOMIC DNA]</scope>
    <source>
        <strain evidence="7 8">KCTC 33185</strain>
    </source>
</reference>
<dbReference type="SUPFAM" id="SSF46785">
    <property type="entry name" value="Winged helix' DNA-binding domain"/>
    <property type="match status" value="1"/>
</dbReference>
<dbReference type="Pfam" id="PF03099">
    <property type="entry name" value="BPL_LplA_LipB"/>
    <property type="match status" value="1"/>
</dbReference>
<dbReference type="InterPro" id="IPR004143">
    <property type="entry name" value="BPL_LPL_catalytic"/>
</dbReference>
<feature type="DNA-binding region" description="H-T-H motif" evidence="5">
    <location>
        <begin position="19"/>
        <end position="38"/>
    </location>
</feature>
<keyword evidence="5" id="KW-0238">DNA-binding</keyword>
<feature type="domain" description="BPL/LPL catalytic" evidence="6">
    <location>
        <begin position="67"/>
        <end position="258"/>
    </location>
</feature>
<comment type="catalytic activity">
    <reaction evidence="5">
        <text>biotin + L-lysyl-[protein] + ATP = N(6)-biotinyl-L-lysyl-[protein] + AMP + diphosphate + H(+)</text>
        <dbReference type="Rhea" id="RHEA:11756"/>
        <dbReference type="Rhea" id="RHEA-COMP:9752"/>
        <dbReference type="Rhea" id="RHEA-COMP:10505"/>
        <dbReference type="ChEBI" id="CHEBI:15378"/>
        <dbReference type="ChEBI" id="CHEBI:29969"/>
        <dbReference type="ChEBI" id="CHEBI:30616"/>
        <dbReference type="ChEBI" id="CHEBI:33019"/>
        <dbReference type="ChEBI" id="CHEBI:57586"/>
        <dbReference type="ChEBI" id="CHEBI:83144"/>
        <dbReference type="ChEBI" id="CHEBI:456215"/>
        <dbReference type="EC" id="6.3.4.15"/>
    </reaction>
</comment>
<evidence type="ECO:0000256" key="2">
    <source>
        <dbReference type="ARBA" id="ARBA00022741"/>
    </source>
</evidence>
<proteinExistence type="inferred from homology"/>
<dbReference type="GO" id="GO:0009249">
    <property type="term" value="P:protein lipoylation"/>
    <property type="evidence" value="ECO:0007669"/>
    <property type="project" value="UniProtKB-ARBA"/>
</dbReference>
<feature type="binding site" evidence="5">
    <location>
        <begin position="118"/>
        <end position="120"/>
    </location>
    <ligand>
        <name>biotin</name>
        <dbReference type="ChEBI" id="CHEBI:57586"/>
    </ligand>
</feature>
<dbReference type="Gene3D" id="1.10.10.10">
    <property type="entry name" value="Winged helix-like DNA-binding domain superfamily/Winged helix DNA-binding domain"/>
    <property type="match status" value="1"/>
</dbReference>
<dbReference type="Pfam" id="PF08279">
    <property type="entry name" value="HTH_11"/>
    <property type="match status" value="1"/>
</dbReference>
<dbReference type="Pfam" id="PF02237">
    <property type="entry name" value="BPL_C"/>
    <property type="match status" value="1"/>
</dbReference>
<keyword evidence="2 5" id="KW-0547">Nucleotide-binding</keyword>
<comment type="function">
    <text evidence="5">Acts both as a biotin--[acetyl-CoA-carboxylase] ligase and a repressor.</text>
</comment>
<dbReference type="InterPro" id="IPR036390">
    <property type="entry name" value="WH_DNA-bd_sf"/>
</dbReference>
<dbReference type="PANTHER" id="PTHR12835">
    <property type="entry name" value="BIOTIN PROTEIN LIGASE"/>
    <property type="match status" value="1"/>
</dbReference>
<keyword evidence="3 5" id="KW-0067">ATP-binding</keyword>
<dbReference type="GO" id="GO:0016740">
    <property type="term" value="F:transferase activity"/>
    <property type="evidence" value="ECO:0007669"/>
    <property type="project" value="UniProtKB-ARBA"/>
</dbReference>
<dbReference type="InterPro" id="IPR036388">
    <property type="entry name" value="WH-like_DNA-bd_sf"/>
</dbReference>
<feature type="binding site" evidence="5">
    <location>
        <position position="114"/>
    </location>
    <ligand>
        <name>biotin</name>
        <dbReference type="ChEBI" id="CHEBI:57586"/>
    </ligand>
</feature>
<gene>
    <name evidence="5" type="primary">birA</name>
    <name evidence="7" type="ORF">FE784_24955</name>
</gene>
<dbReference type="InterPro" id="IPR013196">
    <property type="entry name" value="HTH_11"/>
</dbReference>
<evidence type="ECO:0000313" key="8">
    <source>
        <dbReference type="Proteomes" id="UP000307943"/>
    </source>
</evidence>
<dbReference type="InterPro" id="IPR045864">
    <property type="entry name" value="aa-tRNA-synth_II/BPL/LPL"/>
</dbReference>
<dbReference type="NCBIfam" id="TIGR00121">
    <property type="entry name" value="birA_ligase"/>
    <property type="match status" value="1"/>
</dbReference>
<name>A0A5C4T3V1_9BACL</name>
<evidence type="ECO:0000256" key="1">
    <source>
        <dbReference type="ARBA" id="ARBA00022598"/>
    </source>
</evidence>
<feature type="binding site" evidence="5">
    <location>
        <position position="185"/>
    </location>
    <ligand>
        <name>biotin</name>
        <dbReference type="ChEBI" id="CHEBI:57586"/>
    </ligand>
</feature>
<evidence type="ECO:0000256" key="3">
    <source>
        <dbReference type="ARBA" id="ARBA00022840"/>
    </source>
</evidence>
<comment type="caution">
    <text evidence="5">Lacks conserved residue(s) required for the propagation of feature annotation.</text>
</comment>
<evidence type="ECO:0000259" key="6">
    <source>
        <dbReference type="PROSITE" id="PS51733"/>
    </source>
</evidence>